<dbReference type="GO" id="GO:0051213">
    <property type="term" value="F:dioxygenase activity"/>
    <property type="evidence" value="ECO:0007669"/>
    <property type="project" value="UniProtKB-KW"/>
</dbReference>
<dbReference type="InterPro" id="IPR008775">
    <property type="entry name" value="Phytyl_CoA_dOase-like"/>
</dbReference>
<reference evidence="1 2" key="1">
    <citation type="submission" date="2023-01" db="EMBL/GenBank/DDBJ databases">
        <title>Minimal conservation of predation-associated metabolite biosynthetic gene clusters underscores biosynthetic potential of Myxococcota including descriptions for ten novel species: Archangium lansinium sp. nov., Myxococcus landrumus sp. nov., Nannocystis bai.</title>
        <authorList>
            <person name="Ahearne A."/>
            <person name="Stevens C."/>
            <person name="Dowd S."/>
        </authorList>
    </citation>
    <scope>NUCLEOTIDE SEQUENCE [LARGE SCALE GENOMIC DNA]</scope>
    <source>
        <strain evidence="1 2">WIWO2</strain>
    </source>
</reference>
<keyword evidence="1" id="KW-0223">Dioxygenase</keyword>
<gene>
    <name evidence="1" type="ORF">POL72_06685</name>
</gene>
<dbReference type="Gene3D" id="2.60.120.620">
    <property type="entry name" value="q2cbj1_9rhob like domain"/>
    <property type="match status" value="1"/>
</dbReference>
<sequence length="304" mass="33623">MNSRPATTDTTADSRDTSGKIQRALAQPALFDGGPRRVPLQQAVAPLRDEAAKYLVERGFTSRPLPLEELHHHVSAEDQAWTTERLSRASCELASASPGLLAAYHDLVRLVAREVLGFDVVFERDPPLRFHFPVPAPQRFRAPDGSLLTHHSDILLGDYFEQINMWLPLTDAAGSASLLATPFETSIEVLRAFAASVGYDFGRFRTGRTAFYELLVSDDALRGKLSAACLPVPVRWGDLLMFDPRVVHGTAENREGTTRVSIDFRVVPLDAYERLVAEDAGKHTIEGHVAVRGGFYDERSAFQL</sequence>
<protein>
    <submittedName>
        <fullName evidence="1">Phytanoyl-CoA dioxygenase family protein</fullName>
    </submittedName>
</protein>
<comment type="caution">
    <text evidence="1">The sequence shown here is derived from an EMBL/GenBank/DDBJ whole genome shotgun (WGS) entry which is preliminary data.</text>
</comment>
<keyword evidence="2" id="KW-1185">Reference proteome</keyword>
<dbReference type="Proteomes" id="UP001217485">
    <property type="component" value="Unassembled WGS sequence"/>
</dbReference>
<organism evidence="1 2">
    <name type="scientific">Sorangium atrum</name>
    <dbReference type="NCBI Taxonomy" id="2995308"/>
    <lineage>
        <taxon>Bacteria</taxon>
        <taxon>Pseudomonadati</taxon>
        <taxon>Myxococcota</taxon>
        <taxon>Polyangia</taxon>
        <taxon>Polyangiales</taxon>
        <taxon>Polyangiaceae</taxon>
        <taxon>Sorangium</taxon>
    </lineage>
</organism>
<evidence type="ECO:0000313" key="1">
    <source>
        <dbReference type="EMBL" id="MDC0677423.1"/>
    </source>
</evidence>
<name>A0ABT5BVF2_9BACT</name>
<evidence type="ECO:0000313" key="2">
    <source>
        <dbReference type="Proteomes" id="UP001217485"/>
    </source>
</evidence>
<dbReference type="Pfam" id="PF05721">
    <property type="entry name" value="PhyH"/>
    <property type="match status" value="1"/>
</dbReference>
<proteinExistence type="predicted"/>
<keyword evidence="1" id="KW-0560">Oxidoreductase</keyword>
<dbReference type="SUPFAM" id="SSF51197">
    <property type="entry name" value="Clavaminate synthase-like"/>
    <property type="match status" value="1"/>
</dbReference>
<dbReference type="RefSeq" id="WP_272094183.1">
    <property type="nucleotide sequence ID" value="NZ_JAQNDK010000001.1"/>
</dbReference>
<dbReference type="EMBL" id="JAQNDK010000001">
    <property type="protein sequence ID" value="MDC0677423.1"/>
    <property type="molecule type" value="Genomic_DNA"/>
</dbReference>
<accession>A0ABT5BVF2</accession>